<feature type="region of interest" description="Disordered" evidence="2">
    <location>
        <begin position="527"/>
        <end position="570"/>
    </location>
</feature>
<dbReference type="Pfam" id="PF13857">
    <property type="entry name" value="Ank_5"/>
    <property type="match status" value="1"/>
</dbReference>
<reference evidence="5" key="1">
    <citation type="journal article" date="2012" name="PLoS Genet.">
        <title>The genomes of the fungal plant pathogens Cladosporium fulvum and Dothistroma septosporum reveal adaptation to different hosts and lifestyles but also signatures of common ancestry.</title>
        <authorList>
            <person name="de Wit P.J.G.M."/>
            <person name="van der Burgt A."/>
            <person name="Oekmen B."/>
            <person name="Stergiopoulos I."/>
            <person name="Abd-Elsalam K.A."/>
            <person name="Aerts A.L."/>
            <person name="Bahkali A.H."/>
            <person name="Beenen H.G."/>
            <person name="Chettri P."/>
            <person name="Cox M.P."/>
            <person name="Datema E."/>
            <person name="de Vries R.P."/>
            <person name="Dhillon B."/>
            <person name="Ganley A.R."/>
            <person name="Griffiths S.A."/>
            <person name="Guo Y."/>
            <person name="Hamelin R.C."/>
            <person name="Henrissat B."/>
            <person name="Kabir M.S."/>
            <person name="Jashni M.K."/>
            <person name="Kema G."/>
            <person name="Klaubauf S."/>
            <person name="Lapidus A."/>
            <person name="Levasseur A."/>
            <person name="Lindquist E."/>
            <person name="Mehrabi R."/>
            <person name="Ohm R.A."/>
            <person name="Owen T.J."/>
            <person name="Salamov A."/>
            <person name="Schwelm A."/>
            <person name="Schijlen E."/>
            <person name="Sun H."/>
            <person name="van den Burg H.A."/>
            <person name="van Ham R.C.H.J."/>
            <person name="Zhang S."/>
            <person name="Goodwin S.B."/>
            <person name="Grigoriev I.V."/>
            <person name="Collemare J."/>
            <person name="Bradshaw R.E."/>
        </authorList>
    </citation>
    <scope>NUCLEOTIDE SEQUENCE [LARGE SCALE GENOMIC DNA]</scope>
    <source>
        <strain evidence="5">NZE10 / CBS 128990</strain>
    </source>
</reference>
<dbReference type="GO" id="GO:0005085">
    <property type="term" value="F:guanyl-nucleotide exchange factor activity"/>
    <property type="evidence" value="ECO:0007669"/>
    <property type="project" value="TreeGrafter"/>
</dbReference>
<dbReference type="InterPro" id="IPR003123">
    <property type="entry name" value="VPS9"/>
</dbReference>
<dbReference type="InterPro" id="IPR037191">
    <property type="entry name" value="VPS9_dom_sf"/>
</dbReference>
<dbReference type="eggNOG" id="ENOG502R3ZQ">
    <property type="taxonomic scope" value="Eukaryota"/>
</dbReference>
<gene>
    <name evidence="4" type="ORF">DOTSEDRAFT_68432</name>
</gene>
<dbReference type="SUPFAM" id="SSF64268">
    <property type="entry name" value="PX domain"/>
    <property type="match status" value="1"/>
</dbReference>
<evidence type="ECO:0000313" key="4">
    <source>
        <dbReference type="EMBL" id="EME49650.1"/>
    </source>
</evidence>
<dbReference type="InterPro" id="IPR036770">
    <property type="entry name" value="Ankyrin_rpt-contain_sf"/>
</dbReference>
<reference evidence="4 5" key="2">
    <citation type="journal article" date="2012" name="PLoS Pathog.">
        <title>Diverse lifestyles and strategies of plant pathogenesis encoded in the genomes of eighteen Dothideomycetes fungi.</title>
        <authorList>
            <person name="Ohm R.A."/>
            <person name="Feau N."/>
            <person name="Henrissat B."/>
            <person name="Schoch C.L."/>
            <person name="Horwitz B.A."/>
            <person name="Barry K.W."/>
            <person name="Condon B.J."/>
            <person name="Copeland A.C."/>
            <person name="Dhillon B."/>
            <person name="Glaser F."/>
            <person name="Hesse C.N."/>
            <person name="Kosti I."/>
            <person name="LaButti K."/>
            <person name="Lindquist E.A."/>
            <person name="Lucas S."/>
            <person name="Salamov A.A."/>
            <person name="Bradshaw R.E."/>
            <person name="Ciuffetti L."/>
            <person name="Hamelin R.C."/>
            <person name="Kema G.H.J."/>
            <person name="Lawrence C."/>
            <person name="Scott J.A."/>
            <person name="Spatafora J.W."/>
            <person name="Turgeon B.G."/>
            <person name="de Wit P.J.G.M."/>
            <person name="Zhong S."/>
            <person name="Goodwin S.B."/>
            <person name="Grigoriev I.V."/>
        </authorList>
    </citation>
    <scope>NUCLEOTIDE SEQUENCE [LARGE SCALE GENOMIC DNA]</scope>
    <source>
        <strain evidence="5">NZE10 / CBS 128990</strain>
    </source>
</reference>
<feature type="domain" description="VPS9" evidence="3">
    <location>
        <begin position="341"/>
        <end position="497"/>
    </location>
</feature>
<dbReference type="PANTHER" id="PTHR24170">
    <property type="entry name" value="ANKYRIN REPEAT DOMAIN-CONTAINING PROTEIN 27"/>
    <property type="match status" value="1"/>
</dbReference>
<evidence type="ECO:0000259" key="3">
    <source>
        <dbReference type="PROSITE" id="PS51205"/>
    </source>
</evidence>
<dbReference type="GO" id="GO:0000149">
    <property type="term" value="F:SNARE binding"/>
    <property type="evidence" value="ECO:0007669"/>
    <property type="project" value="TreeGrafter"/>
</dbReference>
<name>N1Q4E0_DOTSN</name>
<protein>
    <recommendedName>
        <fullName evidence="3">VPS9 domain-containing protein</fullName>
    </recommendedName>
</protein>
<sequence length="1284" mass="143213">MQPLNPYLRAFFRSALPAQCQPISHHVLLVPTTDILLNSKDRESNSSYADLAGTEEFLASHVLRVPGGGLPSSGAGKDGSNARENKSKAKQFSTINGRTVVVKDSFVYSNKGFRTLNQAQLLSDTIYYPDLPDGQQWLVYYISRPLMGIHQPTPIVPAIITDEPSRERKKLLAEASADAVTGPSVLPKKKDIKTFGELMIQFPMISRQMQTGLEKIIREFVAINDKPLPKPKSRRSSVSSQLSGPSISNSVSTIKSSLSGSSTVHPTSLELEPAEESMRTSLETAVVAAIDLFQGVDKQQLSLLGANTELTGPVVERMIERYITEQVHDQNLFPRVCAIRRPDDSDLEHKIRKMADVDIAQVGIPVEDGMKGKRMLASRLNKGIEAFKRMGVASSPQEMLDILLVTQKAITASDPRQASGEGESQGASPITINADVLVSMLLIVVIRSGVRHLHARLLYMRYFIFIDEVESGEQGYALATMEAVLAHLSSGSSALRKASKRNRLLWQAVKTGDTHALKAILKPESLAGPRSSASSLRELEPQSSDEEDISDLSSRDDSMLDQRDDQDARSTQDFAALHGSLEHVFPFQRPPTPPPEPADGKVKKRVSMASLPRSQSASSGYSSRSHSRHKSIDSDMGQSLGGDLSRERLAQTQDADGNSVLMMAVDAGKQEALRFLLSLPAHFRADFVLEDVNNNGATILTAAVQSGDRAVTDELIAYLEKHASDEELSQYFRIQDNKGRCFAHYTFHQPHLIRRFGRKLPWRLKDKNGQTPLLALCRSYDHEQYHVMVEEALAFCTDTQEDGKPLHVDDHVDAKGNTLLHVVNDMQLVLRMLRHCDSDVNAANDKRFTPLMMGSKYGRIDLVRALFGDPRVDMTLKDLRGLTAVELAKDDEMRNRIDDLVLLSTPPNSDGRTTTIARSFFVEDCTIRLVLKSGAPNRNGTITVTTCRRSVADFEKLAKWLAIDCPASWLPAHFNLPSPFLIPSKPSRAVLRDVQVRLDTFFRSLLTHGTFSTHELVWEFFLVPELDADMLNERSKRKAESRVENVKDDYEPATDTQEVEKFAAFSREQVRGVTQAVKKVIRVTNRQRMMHNEYFEAAMLTSSAVSTLHFLPPQYLTAYERFTKSLAQSEASPLAGLYYTLQSIQSTSTAMQVATERPAYLIGSMAQAQRMIDKSKNSISRSNRWTPNIGFFEDAKKAVALDAWDRAAKARGELETLGCELRYTQQTIAGELAVWQDQHVKDGRTMLRKLAKESIVKEMARMESMRRSLREITKHRHEARLEVS</sequence>
<feature type="region of interest" description="Disordered" evidence="2">
    <location>
        <begin position="584"/>
        <end position="642"/>
    </location>
</feature>
<dbReference type="Gene3D" id="1.25.40.20">
    <property type="entry name" value="Ankyrin repeat-containing domain"/>
    <property type="match status" value="2"/>
</dbReference>
<dbReference type="GO" id="GO:0097422">
    <property type="term" value="C:tubular endosome"/>
    <property type="evidence" value="ECO:0007669"/>
    <property type="project" value="TreeGrafter"/>
</dbReference>
<evidence type="ECO:0000256" key="1">
    <source>
        <dbReference type="ARBA" id="ARBA00007428"/>
    </source>
</evidence>
<feature type="region of interest" description="Disordered" evidence="2">
    <location>
        <begin position="69"/>
        <end position="89"/>
    </location>
</feature>
<organism evidence="4 5">
    <name type="scientific">Dothistroma septosporum (strain NZE10 / CBS 128990)</name>
    <name type="common">Red band needle blight fungus</name>
    <name type="synonym">Mycosphaerella pini</name>
    <dbReference type="NCBI Taxonomy" id="675120"/>
    <lineage>
        <taxon>Eukaryota</taxon>
        <taxon>Fungi</taxon>
        <taxon>Dikarya</taxon>
        <taxon>Ascomycota</taxon>
        <taxon>Pezizomycotina</taxon>
        <taxon>Dothideomycetes</taxon>
        <taxon>Dothideomycetidae</taxon>
        <taxon>Mycosphaerellales</taxon>
        <taxon>Mycosphaerellaceae</taxon>
        <taxon>Dothistroma</taxon>
    </lineage>
</organism>
<feature type="compositionally biased region" description="Low complexity" evidence="2">
    <location>
        <begin position="613"/>
        <end position="624"/>
    </location>
</feature>
<dbReference type="GO" id="GO:0045022">
    <property type="term" value="P:early endosome to late endosome transport"/>
    <property type="evidence" value="ECO:0007669"/>
    <property type="project" value="TreeGrafter"/>
</dbReference>
<dbReference type="EMBL" id="KB446535">
    <property type="protein sequence ID" value="EME49650.1"/>
    <property type="molecule type" value="Genomic_DNA"/>
</dbReference>
<dbReference type="GO" id="GO:0005769">
    <property type="term" value="C:early endosome"/>
    <property type="evidence" value="ECO:0007669"/>
    <property type="project" value="TreeGrafter"/>
</dbReference>
<dbReference type="Gene3D" id="1.20.1050.80">
    <property type="entry name" value="VPS9 domain"/>
    <property type="match status" value="1"/>
</dbReference>
<dbReference type="SMART" id="SM00248">
    <property type="entry name" value="ANK"/>
    <property type="match status" value="5"/>
</dbReference>
<comment type="similarity">
    <text evidence="1">Belongs to the UPF0507 family.</text>
</comment>
<dbReference type="InterPro" id="IPR002110">
    <property type="entry name" value="Ankyrin_rpt"/>
</dbReference>
<dbReference type="OrthoDB" id="7464126at2759"/>
<dbReference type="GO" id="GO:0030133">
    <property type="term" value="C:transport vesicle"/>
    <property type="evidence" value="ECO:0007669"/>
    <property type="project" value="TreeGrafter"/>
</dbReference>
<keyword evidence="5" id="KW-1185">Reference proteome</keyword>
<dbReference type="GO" id="GO:0005886">
    <property type="term" value="C:plasma membrane"/>
    <property type="evidence" value="ECO:0007669"/>
    <property type="project" value="TreeGrafter"/>
</dbReference>
<dbReference type="OMA" id="HFPMIAR"/>
<accession>N1Q4E0</accession>
<feature type="compositionally biased region" description="Low complexity" evidence="2">
    <location>
        <begin position="236"/>
        <end position="262"/>
    </location>
</feature>
<dbReference type="Pfam" id="PF02204">
    <property type="entry name" value="VPS9"/>
    <property type="match status" value="1"/>
</dbReference>
<dbReference type="PANTHER" id="PTHR24170:SF1">
    <property type="entry name" value="DOMAIN PROTEIN, PUTATIVE (AFU_ORTHOLOGUE AFUA_1G09870)-RELATED"/>
    <property type="match status" value="1"/>
</dbReference>
<dbReference type="CDD" id="cd06093">
    <property type="entry name" value="PX_domain"/>
    <property type="match status" value="1"/>
</dbReference>
<feature type="compositionally biased region" description="Basic and acidic residues" evidence="2">
    <location>
        <begin position="553"/>
        <end position="570"/>
    </location>
</feature>
<dbReference type="PROSITE" id="PS51205">
    <property type="entry name" value="VPS9"/>
    <property type="match status" value="1"/>
</dbReference>
<evidence type="ECO:0000256" key="2">
    <source>
        <dbReference type="SAM" id="MobiDB-lite"/>
    </source>
</evidence>
<dbReference type="GO" id="GO:0035091">
    <property type="term" value="F:phosphatidylinositol binding"/>
    <property type="evidence" value="ECO:0007669"/>
    <property type="project" value="InterPro"/>
</dbReference>
<dbReference type="Proteomes" id="UP000016933">
    <property type="component" value="Unassembled WGS sequence"/>
</dbReference>
<feature type="region of interest" description="Disordered" evidence="2">
    <location>
        <begin position="228"/>
        <end position="276"/>
    </location>
</feature>
<evidence type="ECO:0000313" key="5">
    <source>
        <dbReference type="Proteomes" id="UP000016933"/>
    </source>
</evidence>
<dbReference type="GO" id="GO:0005770">
    <property type="term" value="C:late endosome"/>
    <property type="evidence" value="ECO:0007669"/>
    <property type="project" value="TreeGrafter"/>
</dbReference>
<proteinExistence type="inferred from homology"/>
<feature type="compositionally biased region" description="Pro residues" evidence="2">
    <location>
        <begin position="588"/>
        <end position="597"/>
    </location>
</feature>
<dbReference type="SUPFAM" id="SSF109993">
    <property type="entry name" value="VPS9 domain"/>
    <property type="match status" value="1"/>
</dbReference>
<dbReference type="HOGENOM" id="CLU_002294_0_0_1"/>
<dbReference type="InterPro" id="IPR051248">
    <property type="entry name" value="UPF0507/Ank_repeat_27"/>
</dbReference>
<dbReference type="STRING" id="675120.N1Q4E0"/>
<dbReference type="SUPFAM" id="SSF48403">
    <property type="entry name" value="Ankyrin repeat"/>
    <property type="match status" value="1"/>
</dbReference>
<dbReference type="InterPro" id="IPR036871">
    <property type="entry name" value="PX_dom_sf"/>
</dbReference>